<dbReference type="InterPro" id="IPR021373">
    <property type="entry name" value="DUF2993"/>
</dbReference>
<evidence type="ECO:0000313" key="1">
    <source>
        <dbReference type="EMBL" id="SFC25964.1"/>
    </source>
</evidence>
<dbReference type="OrthoDB" id="3215846at2"/>
<dbReference type="STRING" id="910347.SAMN05421773_102477"/>
<dbReference type="AlphaFoldDB" id="A0A1I1HPV1"/>
<dbReference type="RefSeq" id="WP_093837743.1">
    <property type="nucleotide sequence ID" value="NZ_FOLM01000002.1"/>
</dbReference>
<accession>A0A1I1HPV1</accession>
<gene>
    <name evidence="1" type="ORF">SAMN05421773_102477</name>
</gene>
<dbReference type="Proteomes" id="UP000199207">
    <property type="component" value="Unassembled WGS sequence"/>
</dbReference>
<name>A0A1I1HPV1_9ACTN</name>
<evidence type="ECO:0000313" key="2">
    <source>
        <dbReference type="Proteomes" id="UP000199207"/>
    </source>
</evidence>
<dbReference type="EMBL" id="FOLM01000002">
    <property type="protein sequence ID" value="SFC25964.1"/>
    <property type="molecule type" value="Genomic_DNA"/>
</dbReference>
<dbReference type="Pfam" id="PF11209">
    <property type="entry name" value="LmeA"/>
    <property type="match status" value="1"/>
</dbReference>
<sequence>MRALRISLILLVVFGVLFTVADRLSLMFAEGEVATRARSGLGLESEPGVSIKGFPFLTQLLGKRIDHVELDISDYGVELDGRQTRLEDLSIELRNTRIAGDFSGARAERASGTGVLGYRELGELATQEVKEVHDSLAVEFGYAGEGQVIIQVTVLGQKLVPEMTADLVLHEESQLVQLKVDEIPSLDGLPLVGSGLEDQLREWVDREREIRGLPEGLSLDGVEAAENGVNLAVTGTDVGLDGA</sequence>
<evidence type="ECO:0008006" key="3">
    <source>
        <dbReference type="Google" id="ProtNLM"/>
    </source>
</evidence>
<reference evidence="1 2" key="1">
    <citation type="submission" date="2016-10" db="EMBL/GenBank/DDBJ databases">
        <authorList>
            <person name="de Groot N.N."/>
        </authorList>
    </citation>
    <scope>NUCLEOTIDE SEQUENCE [LARGE SCALE GENOMIC DNA]</scope>
    <source>
        <strain evidence="1 2">CGMCC 4.5739</strain>
    </source>
</reference>
<protein>
    <recommendedName>
        <fullName evidence="3">DUF2993 domain-containing protein</fullName>
    </recommendedName>
</protein>
<proteinExistence type="predicted"/>
<keyword evidence="2" id="KW-1185">Reference proteome</keyword>
<organism evidence="1 2">
    <name type="scientific">Streptomyces aidingensis</name>
    <dbReference type="NCBI Taxonomy" id="910347"/>
    <lineage>
        <taxon>Bacteria</taxon>
        <taxon>Bacillati</taxon>
        <taxon>Actinomycetota</taxon>
        <taxon>Actinomycetes</taxon>
        <taxon>Kitasatosporales</taxon>
        <taxon>Streptomycetaceae</taxon>
        <taxon>Streptomyces</taxon>
    </lineage>
</organism>